<comment type="function">
    <text evidence="6 7">This protein binds to 23S rRNA in the presence of protein L20.</text>
</comment>
<dbReference type="GO" id="GO:0006412">
    <property type="term" value="P:translation"/>
    <property type="evidence" value="ECO:0007669"/>
    <property type="project" value="UniProtKB-UniRule"/>
</dbReference>
<evidence type="ECO:0000256" key="5">
    <source>
        <dbReference type="ARBA" id="ARBA00023274"/>
    </source>
</evidence>
<keyword evidence="5 6" id="KW-0687">Ribonucleoprotein</keyword>
<dbReference type="STRING" id="261317.BCTU_253"/>
<dbReference type="eggNOG" id="COG0261">
    <property type="taxonomic scope" value="Bacteria"/>
</dbReference>
<gene>
    <name evidence="8" type="primary">rpmA</name>
    <name evidence="6" type="synonym">rplU</name>
    <name evidence="8" type="ORF">BCTU_253</name>
</gene>
<dbReference type="AlphaFoldDB" id="F7WZH1"/>
<dbReference type="InterPro" id="IPR028909">
    <property type="entry name" value="bL21-like"/>
</dbReference>
<dbReference type="NCBIfam" id="TIGR00061">
    <property type="entry name" value="L21"/>
    <property type="match status" value="1"/>
</dbReference>
<proteinExistence type="inferred from homology"/>
<dbReference type="HOGENOM" id="CLU_061463_3_3_6"/>
<dbReference type="OrthoDB" id="9813334at2"/>
<evidence type="ECO:0000313" key="8">
    <source>
        <dbReference type="EMBL" id="AEH39833.1"/>
    </source>
</evidence>
<evidence type="ECO:0000256" key="7">
    <source>
        <dbReference type="RuleBase" id="RU000562"/>
    </source>
</evidence>
<dbReference type="InterPro" id="IPR001787">
    <property type="entry name" value="Ribosomal_bL21"/>
</dbReference>
<accession>F7WZH1</accession>
<name>F7WZH1_9GAMM</name>
<keyword evidence="4 6" id="KW-0689">Ribosomal protein</keyword>
<keyword evidence="3 6" id="KW-0694">RNA-binding</keyword>
<keyword evidence="2 6" id="KW-0699">rRNA-binding</keyword>
<dbReference type="PANTHER" id="PTHR21349">
    <property type="entry name" value="50S RIBOSOMAL PROTEIN L21"/>
    <property type="match status" value="1"/>
</dbReference>
<comment type="similarity">
    <text evidence="1 6 7">Belongs to the bacterial ribosomal protein bL21 family.</text>
</comment>
<sequence>MYAILIDRNKQYKIRCGEIIRLEKNKNGYRKKIIFNTIILFSNNGNIQLGQPILNNILIEGCIKNHGRNKKIKIIKFNRRKHYKKTQGHRQHYTDISINNIIIK</sequence>
<dbReference type="GO" id="GO:0003735">
    <property type="term" value="F:structural constituent of ribosome"/>
    <property type="evidence" value="ECO:0007669"/>
    <property type="project" value="InterPro"/>
</dbReference>
<evidence type="ECO:0000256" key="2">
    <source>
        <dbReference type="ARBA" id="ARBA00022730"/>
    </source>
</evidence>
<keyword evidence="9" id="KW-1185">Reference proteome</keyword>
<dbReference type="PROSITE" id="PS01169">
    <property type="entry name" value="RIBOSOMAL_L21"/>
    <property type="match status" value="1"/>
</dbReference>
<protein>
    <recommendedName>
        <fullName evidence="6">Large ribosomal subunit protein bL21</fullName>
    </recommendedName>
</protein>
<dbReference type="GO" id="GO:0005840">
    <property type="term" value="C:ribosome"/>
    <property type="evidence" value="ECO:0007669"/>
    <property type="project" value="UniProtKB-KW"/>
</dbReference>
<evidence type="ECO:0000256" key="3">
    <source>
        <dbReference type="ARBA" id="ARBA00022884"/>
    </source>
</evidence>
<dbReference type="EMBL" id="CP001817">
    <property type="protein sequence ID" value="AEH39833.1"/>
    <property type="molecule type" value="Genomic_DNA"/>
</dbReference>
<evidence type="ECO:0000256" key="4">
    <source>
        <dbReference type="ARBA" id="ARBA00022980"/>
    </source>
</evidence>
<dbReference type="GO" id="GO:1990904">
    <property type="term" value="C:ribonucleoprotein complex"/>
    <property type="evidence" value="ECO:0007669"/>
    <property type="project" value="UniProtKB-KW"/>
</dbReference>
<dbReference type="GO" id="GO:0005737">
    <property type="term" value="C:cytoplasm"/>
    <property type="evidence" value="ECO:0007669"/>
    <property type="project" value="UniProtKB-ARBA"/>
</dbReference>
<organism evidence="8 9">
    <name type="scientific">Buchnera aphidicola</name>
    <name type="common">Cinara tujafilina</name>
    <dbReference type="NCBI Taxonomy" id="261317"/>
    <lineage>
        <taxon>Bacteria</taxon>
        <taxon>Pseudomonadati</taxon>
        <taxon>Pseudomonadota</taxon>
        <taxon>Gammaproteobacteria</taxon>
        <taxon>Enterobacterales</taxon>
        <taxon>Erwiniaceae</taxon>
        <taxon>Buchnera</taxon>
    </lineage>
</organism>
<dbReference type="HAMAP" id="MF_01363">
    <property type="entry name" value="Ribosomal_bL21"/>
    <property type="match status" value="1"/>
</dbReference>
<dbReference type="PANTHER" id="PTHR21349:SF0">
    <property type="entry name" value="LARGE RIBOSOMAL SUBUNIT PROTEIN BL21M"/>
    <property type="match status" value="1"/>
</dbReference>
<dbReference type="GO" id="GO:0019843">
    <property type="term" value="F:rRNA binding"/>
    <property type="evidence" value="ECO:0007669"/>
    <property type="project" value="UniProtKB-UniRule"/>
</dbReference>
<dbReference type="KEGG" id="baj:BCTU_253"/>
<reference evidence="8 9" key="1">
    <citation type="journal article" date="2011" name="Appl. Environ. Microbiol.">
        <title>The genome of Buchnera aphidicola from the aphid Cinara tujafilina provides new clues about the evolutionary history of metabolic losses in bacterial endosymbionts.</title>
        <authorList>
            <person name="Lamelas A."/>
            <person name="Gosalbes M.J."/>
            <person name="Moya A."/>
            <person name="Latorre A."/>
        </authorList>
    </citation>
    <scope>NUCLEOTIDE SEQUENCE [LARGE SCALE GENOMIC DNA]</scope>
    <source>
        <strain evidence="9">Cinara tujafilina</strain>
    </source>
</reference>
<comment type="subunit">
    <text evidence="6">Part of the 50S ribosomal subunit. Contacts protein L20.</text>
</comment>
<dbReference type="InterPro" id="IPR018258">
    <property type="entry name" value="Ribosomal_bL21_CS"/>
</dbReference>
<dbReference type="SUPFAM" id="SSF141091">
    <property type="entry name" value="L21p-like"/>
    <property type="match status" value="1"/>
</dbReference>
<dbReference type="Pfam" id="PF00829">
    <property type="entry name" value="Ribosomal_L21p"/>
    <property type="match status" value="1"/>
</dbReference>
<dbReference type="Proteomes" id="UP000006811">
    <property type="component" value="Chromosome"/>
</dbReference>
<dbReference type="InterPro" id="IPR036164">
    <property type="entry name" value="bL21-like_sf"/>
</dbReference>
<evidence type="ECO:0000256" key="6">
    <source>
        <dbReference type="HAMAP-Rule" id="MF_01363"/>
    </source>
</evidence>
<evidence type="ECO:0000256" key="1">
    <source>
        <dbReference type="ARBA" id="ARBA00008563"/>
    </source>
</evidence>
<evidence type="ECO:0000313" key="9">
    <source>
        <dbReference type="Proteomes" id="UP000006811"/>
    </source>
</evidence>